<proteinExistence type="predicted"/>
<feature type="region of interest" description="Disordered" evidence="1">
    <location>
        <begin position="32"/>
        <end position="86"/>
    </location>
</feature>
<gene>
    <name evidence="2" type="ORF">CSC81_17155</name>
</gene>
<feature type="compositionally biased region" description="Polar residues" evidence="1">
    <location>
        <begin position="75"/>
        <end position="86"/>
    </location>
</feature>
<dbReference type="AlphaFoldDB" id="A0A2G1BPX7"/>
<feature type="non-terminal residue" evidence="2">
    <location>
        <position position="1"/>
    </location>
</feature>
<evidence type="ECO:0000256" key="1">
    <source>
        <dbReference type="SAM" id="MobiDB-lite"/>
    </source>
</evidence>
<organism evidence="2 3">
    <name type="scientific">Tenacibaculum discolor</name>
    <dbReference type="NCBI Taxonomy" id="361581"/>
    <lineage>
        <taxon>Bacteria</taxon>
        <taxon>Pseudomonadati</taxon>
        <taxon>Bacteroidota</taxon>
        <taxon>Flavobacteriia</taxon>
        <taxon>Flavobacteriales</taxon>
        <taxon>Flavobacteriaceae</taxon>
        <taxon>Tenacibaculum</taxon>
    </lineage>
</organism>
<reference evidence="2 3" key="1">
    <citation type="journal article" date="2016" name="Nat. Commun.">
        <title>Microbial interactions lead to rapid micro-scale successions on model marine particles.</title>
        <authorList>
            <person name="Datta M.S."/>
            <person name="Sliwerska E."/>
            <person name="Gore J."/>
            <person name="Polz M.F."/>
            <person name="Cordero O.X."/>
        </authorList>
    </citation>
    <scope>NUCLEOTIDE SEQUENCE [LARGE SCALE GENOMIC DNA]</scope>
    <source>
        <strain evidence="2 3">4G03</strain>
    </source>
</reference>
<evidence type="ECO:0000313" key="3">
    <source>
        <dbReference type="Proteomes" id="UP000222163"/>
    </source>
</evidence>
<sequence>NKTHPPTRGPGLVALPATWLGAGWVACGASNKEADGKAASAQGPSATSKTGEDAKHEESDGLKLSEDEAKRAGLQVQSLQPSSQADVVTVTATIKANQDR</sequence>
<feature type="compositionally biased region" description="Basic and acidic residues" evidence="1">
    <location>
        <begin position="50"/>
        <end position="71"/>
    </location>
</feature>
<dbReference type="EMBL" id="PDUU01000558">
    <property type="protein sequence ID" value="PHN96014.1"/>
    <property type="molecule type" value="Genomic_DNA"/>
</dbReference>
<dbReference type="Proteomes" id="UP000222163">
    <property type="component" value="Unassembled WGS sequence"/>
</dbReference>
<comment type="caution">
    <text evidence="2">The sequence shown here is derived from an EMBL/GenBank/DDBJ whole genome shotgun (WGS) entry which is preliminary data.</text>
</comment>
<evidence type="ECO:0000313" key="2">
    <source>
        <dbReference type="EMBL" id="PHN96014.1"/>
    </source>
</evidence>
<name>A0A2G1BPX7_9FLAO</name>
<protein>
    <submittedName>
        <fullName evidence="2">Efflux transporter periplasmic adaptor subunit</fullName>
    </submittedName>
</protein>
<feature type="non-terminal residue" evidence="2">
    <location>
        <position position="100"/>
    </location>
</feature>
<accession>A0A2G1BPX7</accession>